<feature type="compositionally biased region" description="Basic residues" evidence="1">
    <location>
        <begin position="103"/>
        <end position="117"/>
    </location>
</feature>
<dbReference type="Proteomes" id="UP000011715">
    <property type="component" value="Unassembled WGS sequence"/>
</dbReference>
<dbReference type="AlphaFoldDB" id="A0A0C4DX89"/>
<dbReference type="EMBL" id="GL876968">
    <property type="protein sequence ID" value="KLU85606.1"/>
    <property type="molecule type" value="Genomic_DNA"/>
</dbReference>
<dbReference type="eggNOG" id="ENOG502RNFW">
    <property type="taxonomic scope" value="Eukaryota"/>
</dbReference>
<keyword evidence="4" id="KW-1185">Reference proteome</keyword>
<feature type="region of interest" description="Disordered" evidence="1">
    <location>
        <begin position="94"/>
        <end position="117"/>
    </location>
</feature>
<protein>
    <submittedName>
        <fullName evidence="2 3">Uncharacterized protein</fullName>
    </submittedName>
</protein>
<proteinExistence type="predicted"/>
<gene>
    <name evidence="2" type="ORF">MAPG_04629</name>
</gene>
<reference evidence="3" key="4">
    <citation type="journal article" date="2015" name="G3 (Bethesda)">
        <title>Genome sequences of three phytopathogenic species of the Magnaporthaceae family of fungi.</title>
        <authorList>
            <person name="Okagaki L.H."/>
            <person name="Nunes C.C."/>
            <person name="Sailsbery J."/>
            <person name="Clay B."/>
            <person name="Brown D."/>
            <person name="John T."/>
            <person name="Oh Y."/>
            <person name="Young N."/>
            <person name="Fitzgerald M."/>
            <person name="Haas B.J."/>
            <person name="Zeng Q."/>
            <person name="Young S."/>
            <person name="Adiconis X."/>
            <person name="Fan L."/>
            <person name="Levin J.Z."/>
            <person name="Mitchell T.K."/>
            <person name="Okubara P.A."/>
            <person name="Farman M.L."/>
            <person name="Kohn L.M."/>
            <person name="Birren B."/>
            <person name="Ma L.-J."/>
            <person name="Dean R.A."/>
        </authorList>
    </citation>
    <scope>NUCLEOTIDE SEQUENCE</scope>
    <source>
        <strain evidence="3">ATCC 64411 / 73-15</strain>
    </source>
</reference>
<reference evidence="2" key="2">
    <citation type="submission" date="2010-05" db="EMBL/GenBank/DDBJ databases">
        <title>The Genome Sequence of Magnaporthe poae strain ATCC 64411.</title>
        <authorList>
            <consortium name="The Broad Institute Genome Sequencing Platform"/>
            <consortium name="Broad Institute Genome Sequencing Center for Infectious Disease"/>
            <person name="Ma L.-J."/>
            <person name="Dead R."/>
            <person name="Young S."/>
            <person name="Zeng Q."/>
            <person name="Koehrsen M."/>
            <person name="Alvarado L."/>
            <person name="Berlin A."/>
            <person name="Chapman S.B."/>
            <person name="Chen Z."/>
            <person name="Freedman E."/>
            <person name="Gellesch M."/>
            <person name="Goldberg J."/>
            <person name="Griggs A."/>
            <person name="Gujja S."/>
            <person name="Heilman E.R."/>
            <person name="Heiman D."/>
            <person name="Hepburn T."/>
            <person name="Howarth C."/>
            <person name="Jen D."/>
            <person name="Larson L."/>
            <person name="Mehta T."/>
            <person name="Neiman D."/>
            <person name="Pearson M."/>
            <person name="Roberts A."/>
            <person name="Saif S."/>
            <person name="Shea T."/>
            <person name="Shenoy N."/>
            <person name="Sisk P."/>
            <person name="Stolte C."/>
            <person name="Sykes S."/>
            <person name="Walk T."/>
            <person name="White J."/>
            <person name="Yandava C."/>
            <person name="Haas B."/>
            <person name="Nusbaum C."/>
            <person name="Birren B."/>
        </authorList>
    </citation>
    <scope>NUCLEOTIDE SEQUENCE</scope>
    <source>
        <strain evidence="2">ATCC 64411</strain>
    </source>
</reference>
<evidence type="ECO:0000313" key="4">
    <source>
        <dbReference type="Proteomes" id="UP000011715"/>
    </source>
</evidence>
<reference evidence="2" key="3">
    <citation type="submission" date="2011-03" db="EMBL/GenBank/DDBJ databases">
        <title>Annotation of Magnaporthe poae ATCC 64411.</title>
        <authorList>
            <person name="Ma L.-J."/>
            <person name="Dead R."/>
            <person name="Young S.K."/>
            <person name="Zeng Q."/>
            <person name="Gargeya S."/>
            <person name="Fitzgerald M."/>
            <person name="Haas B."/>
            <person name="Abouelleil A."/>
            <person name="Alvarado L."/>
            <person name="Arachchi H.M."/>
            <person name="Berlin A."/>
            <person name="Brown A."/>
            <person name="Chapman S.B."/>
            <person name="Chen Z."/>
            <person name="Dunbar C."/>
            <person name="Freedman E."/>
            <person name="Gearin G."/>
            <person name="Gellesch M."/>
            <person name="Goldberg J."/>
            <person name="Griggs A."/>
            <person name="Gujja S."/>
            <person name="Heiman D."/>
            <person name="Howarth C."/>
            <person name="Larson L."/>
            <person name="Lui A."/>
            <person name="MacDonald P.J.P."/>
            <person name="Mehta T."/>
            <person name="Montmayeur A."/>
            <person name="Murphy C."/>
            <person name="Neiman D."/>
            <person name="Pearson M."/>
            <person name="Priest M."/>
            <person name="Roberts A."/>
            <person name="Saif S."/>
            <person name="Shea T."/>
            <person name="Shenoy N."/>
            <person name="Sisk P."/>
            <person name="Stolte C."/>
            <person name="Sykes S."/>
            <person name="Yandava C."/>
            <person name="Wortman J."/>
            <person name="Nusbaum C."/>
            <person name="Birren B."/>
        </authorList>
    </citation>
    <scope>NUCLEOTIDE SEQUENCE</scope>
    <source>
        <strain evidence="2">ATCC 64411</strain>
    </source>
</reference>
<dbReference type="OrthoDB" id="10504316at2759"/>
<dbReference type="VEuPathDB" id="FungiDB:MAPG_04629"/>
<evidence type="ECO:0000313" key="2">
    <source>
        <dbReference type="EMBL" id="KLU85606.1"/>
    </source>
</evidence>
<name>A0A0C4DX89_MAGP6</name>
<evidence type="ECO:0000313" key="3">
    <source>
        <dbReference type="EnsemblFungi" id="MAPG_04629T0"/>
    </source>
</evidence>
<dbReference type="EnsemblFungi" id="MAPG_04629T0">
    <property type="protein sequence ID" value="MAPG_04629T0"/>
    <property type="gene ID" value="MAPG_04629"/>
</dbReference>
<dbReference type="EMBL" id="ADBL01001081">
    <property type="status" value="NOT_ANNOTATED_CDS"/>
    <property type="molecule type" value="Genomic_DNA"/>
</dbReference>
<reference evidence="4" key="1">
    <citation type="submission" date="2010-05" db="EMBL/GenBank/DDBJ databases">
        <title>The genome sequence of Magnaporthe poae strain ATCC 64411.</title>
        <authorList>
            <person name="Ma L.-J."/>
            <person name="Dead R."/>
            <person name="Young S."/>
            <person name="Zeng Q."/>
            <person name="Koehrsen M."/>
            <person name="Alvarado L."/>
            <person name="Berlin A."/>
            <person name="Chapman S.B."/>
            <person name="Chen Z."/>
            <person name="Freedman E."/>
            <person name="Gellesch M."/>
            <person name="Goldberg J."/>
            <person name="Griggs A."/>
            <person name="Gujja S."/>
            <person name="Heilman E.R."/>
            <person name="Heiman D."/>
            <person name="Hepburn T."/>
            <person name="Howarth C."/>
            <person name="Jen D."/>
            <person name="Larson L."/>
            <person name="Mehta T."/>
            <person name="Neiman D."/>
            <person name="Pearson M."/>
            <person name="Roberts A."/>
            <person name="Saif S."/>
            <person name="Shea T."/>
            <person name="Shenoy N."/>
            <person name="Sisk P."/>
            <person name="Stolte C."/>
            <person name="Sykes S."/>
            <person name="Walk T."/>
            <person name="White J."/>
            <person name="Yandava C."/>
            <person name="Haas B."/>
            <person name="Nusbaum C."/>
            <person name="Birren B."/>
        </authorList>
    </citation>
    <scope>NUCLEOTIDE SEQUENCE [LARGE SCALE GENOMIC DNA]</scope>
    <source>
        <strain evidence="4">ATCC 64411 / 73-15</strain>
    </source>
</reference>
<evidence type="ECO:0000256" key="1">
    <source>
        <dbReference type="SAM" id="MobiDB-lite"/>
    </source>
</evidence>
<accession>A0A0C4DX89</accession>
<reference evidence="3" key="5">
    <citation type="submission" date="2015-06" db="UniProtKB">
        <authorList>
            <consortium name="EnsemblFungi"/>
        </authorList>
    </citation>
    <scope>IDENTIFICATION</scope>
    <source>
        <strain evidence="3">ATCC 64411</strain>
    </source>
</reference>
<organism evidence="3 4">
    <name type="scientific">Magnaporthiopsis poae (strain ATCC 64411 / 73-15)</name>
    <name type="common">Kentucky bluegrass fungus</name>
    <name type="synonym">Magnaporthe poae</name>
    <dbReference type="NCBI Taxonomy" id="644358"/>
    <lineage>
        <taxon>Eukaryota</taxon>
        <taxon>Fungi</taxon>
        <taxon>Dikarya</taxon>
        <taxon>Ascomycota</taxon>
        <taxon>Pezizomycotina</taxon>
        <taxon>Sordariomycetes</taxon>
        <taxon>Sordariomycetidae</taxon>
        <taxon>Magnaporthales</taxon>
        <taxon>Magnaporthaceae</taxon>
        <taxon>Magnaporthiopsis</taxon>
    </lineage>
</organism>
<sequence length="117" mass="13321">MAKLGYRCWGCEQTKEPFHFKIRNSGCEILEYICDACHPSSQAHAEADCIVVCPCLTVPGTLCVCKVEFGADWEEFADAMAKYHQVREARDAQWVQDAQTAKQAHRTRGRRKPRSIM</sequence>